<dbReference type="Proteomes" id="UP000776629">
    <property type="component" value="Unassembled WGS sequence"/>
</dbReference>
<evidence type="ECO:0000259" key="2">
    <source>
        <dbReference type="Pfam" id="PF13185"/>
    </source>
</evidence>
<dbReference type="InterPro" id="IPR051330">
    <property type="entry name" value="Phosphatase_reg/MetRdx"/>
</dbReference>
<dbReference type="RefSeq" id="WP_204776342.1">
    <property type="nucleotide sequence ID" value="NZ_JACJJQ010000014.1"/>
</dbReference>
<evidence type="ECO:0000256" key="1">
    <source>
        <dbReference type="ARBA" id="ARBA00038454"/>
    </source>
</evidence>
<organism evidence="3 4">
    <name type="scientific">Limosilactobacillus alvi</name>
    <dbReference type="NCBI Taxonomy" id="990412"/>
    <lineage>
        <taxon>Bacteria</taxon>
        <taxon>Bacillati</taxon>
        <taxon>Bacillota</taxon>
        <taxon>Bacilli</taxon>
        <taxon>Lactobacillales</taxon>
        <taxon>Lactobacillaceae</taxon>
        <taxon>Limosilactobacillus</taxon>
    </lineage>
</organism>
<protein>
    <submittedName>
        <fullName evidence="3">GAF domain-containing protein</fullName>
    </submittedName>
</protein>
<name>A0ABS2ENL2_9LACO</name>
<proteinExistence type="inferred from homology"/>
<gene>
    <name evidence="3" type="ORF">H5993_04160</name>
</gene>
<accession>A0ABS2ENL2</accession>
<dbReference type="Gene3D" id="3.30.450.40">
    <property type="match status" value="1"/>
</dbReference>
<dbReference type="EMBL" id="JACJJQ010000014">
    <property type="protein sequence ID" value="MBM6753955.1"/>
    <property type="molecule type" value="Genomic_DNA"/>
</dbReference>
<feature type="domain" description="GAF" evidence="2">
    <location>
        <begin position="34"/>
        <end position="146"/>
    </location>
</feature>
<sequence length="148" mass="16056">MADTDYDLLQEQAQALITGEDDWVAITANLAALLFNSLEEVNFAGFYRMKDGELILGPFQGQVACVHIQLGNGVCGTAAQQEKTIVVPNVHEFAGHIACDAASNSEIVVPVFKDGRFWGVLDIDSPKLNRFSEADQIGLEGLAELIFN</sequence>
<dbReference type="InterPro" id="IPR029016">
    <property type="entry name" value="GAF-like_dom_sf"/>
</dbReference>
<dbReference type="Pfam" id="PF13185">
    <property type="entry name" value="GAF_2"/>
    <property type="match status" value="1"/>
</dbReference>
<dbReference type="PANTHER" id="PTHR21021:SF15">
    <property type="entry name" value="FREE METHIONINE-R-SULFOXIDE REDUCTASE"/>
    <property type="match status" value="1"/>
</dbReference>
<evidence type="ECO:0000313" key="4">
    <source>
        <dbReference type="Proteomes" id="UP000776629"/>
    </source>
</evidence>
<dbReference type="InterPro" id="IPR003018">
    <property type="entry name" value="GAF"/>
</dbReference>
<keyword evidence="4" id="KW-1185">Reference proteome</keyword>
<comment type="similarity">
    <text evidence="1">Belongs to the free Met sulfoxide reductase family.</text>
</comment>
<dbReference type="PANTHER" id="PTHR21021">
    <property type="entry name" value="GAF/PUTATIVE CYTOSKELETAL PROTEIN"/>
    <property type="match status" value="1"/>
</dbReference>
<evidence type="ECO:0000313" key="3">
    <source>
        <dbReference type="EMBL" id="MBM6753955.1"/>
    </source>
</evidence>
<dbReference type="SUPFAM" id="SSF55781">
    <property type="entry name" value="GAF domain-like"/>
    <property type="match status" value="1"/>
</dbReference>
<reference evidence="3 4" key="1">
    <citation type="journal article" date="2021" name="Sci. Rep.">
        <title>The distribution of antibiotic resistance genes in chicken gut microbiota commensals.</title>
        <authorList>
            <person name="Juricova H."/>
            <person name="Matiasovicova J."/>
            <person name="Kubasova T."/>
            <person name="Cejkova D."/>
            <person name="Rychlik I."/>
        </authorList>
    </citation>
    <scope>NUCLEOTIDE SEQUENCE [LARGE SCALE GENOMIC DNA]</scope>
    <source>
        <strain evidence="3 4">An810</strain>
    </source>
</reference>
<comment type="caution">
    <text evidence="3">The sequence shown here is derived from an EMBL/GenBank/DDBJ whole genome shotgun (WGS) entry which is preliminary data.</text>
</comment>